<evidence type="ECO:0000256" key="2">
    <source>
        <dbReference type="PROSITE-ProRule" id="PRU00335"/>
    </source>
</evidence>
<dbReference type="SUPFAM" id="SSF48498">
    <property type="entry name" value="Tetracyclin repressor-like, C-terminal domain"/>
    <property type="match status" value="1"/>
</dbReference>
<keyword evidence="5" id="KW-1185">Reference proteome</keyword>
<evidence type="ECO:0000313" key="5">
    <source>
        <dbReference type="Proteomes" id="UP000696294"/>
    </source>
</evidence>
<name>A0ABX1BMQ5_9ACTN</name>
<dbReference type="Pfam" id="PF00440">
    <property type="entry name" value="TetR_N"/>
    <property type="match status" value="1"/>
</dbReference>
<dbReference type="InterPro" id="IPR001647">
    <property type="entry name" value="HTH_TetR"/>
</dbReference>
<dbReference type="InterPro" id="IPR041678">
    <property type="entry name" value="TetR_C_16"/>
</dbReference>
<sequence length="181" mass="19845">MNDKKQPPPRPRGRRAAVSKPALDEILEAARQSFAERGFAATSIREIARRAGVDPALLLYYFGDKTDLFRAVVRPAWEVLRGHTFTDDGALAALWLAELWEDPARAQAMRILLMGVCSEEELLEAVPGIFGDASAPLRTAVVQACVFGFAVVHHVLRLEALASASPEDLIELATLPLREES</sequence>
<dbReference type="Proteomes" id="UP000696294">
    <property type="component" value="Unassembled WGS sequence"/>
</dbReference>
<gene>
    <name evidence="4" type="ORF">HCN51_51450</name>
</gene>
<evidence type="ECO:0000256" key="1">
    <source>
        <dbReference type="ARBA" id="ARBA00023125"/>
    </source>
</evidence>
<dbReference type="SUPFAM" id="SSF46689">
    <property type="entry name" value="Homeodomain-like"/>
    <property type="match status" value="1"/>
</dbReference>
<dbReference type="PANTHER" id="PTHR30055">
    <property type="entry name" value="HTH-TYPE TRANSCRIPTIONAL REGULATOR RUTR"/>
    <property type="match status" value="1"/>
</dbReference>
<proteinExistence type="predicted"/>
<dbReference type="PANTHER" id="PTHR30055:SF235">
    <property type="entry name" value="TRANSCRIPTIONAL REGULATORY PROTEIN"/>
    <property type="match status" value="1"/>
</dbReference>
<dbReference type="InterPro" id="IPR009057">
    <property type="entry name" value="Homeodomain-like_sf"/>
</dbReference>
<protein>
    <submittedName>
        <fullName evidence="4">Helix-turn-helix transcriptional regulator</fullName>
    </submittedName>
</protein>
<reference evidence="4 5" key="1">
    <citation type="submission" date="2020-03" db="EMBL/GenBank/DDBJ databases">
        <title>WGS of actinomycetes isolated from Thailand.</title>
        <authorList>
            <person name="Thawai C."/>
        </authorList>
    </citation>
    <scope>NUCLEOTIDE SEQUENCE [LARGE SCALE GENOMIC DNA]</scope>
    <source>
        <strain evidence="4 5">FMUSA5-5</strain>
    </source>
</reference>
<feature type="domain" description="HTH tetR-type" evidence="3">
    <location>
        <begin position="20"/>
        <end position="80"/>
    </location>
</feature>
<dbReference type="Pfam" id="PF17920">
    <property type="entry name" value="TetR_C_16"/>
    <property type="match status" value="1"/>
</dbReference>
<evidence type="ECO:0000259" key="3">
    <source>
        <dbReference type="PROSITE" id="PS50977"/>
    </source>
</evidence>
<keyword evidence="1 2" id="KW-0238">DNA-binding</keyword>
<dbReference type="InterPro" id="IPR036271">
    <property type="entry name" value="Tet_transcr_reg_TetR-rel_C_sf"/>
</dbReference>
<dbReference type="InterPro" id="IPR050109">
    <property type="entry name" value="HTH-type_TetR-like_transc_reg"/>
</dbReference>
<organism evidence="4 5">
    <name type="scientific">Nonomuraea composti</name>
    <dbReference type="NCBI Taxonomy" id="2720023"/>
    <lineage>
        <taxon>Bacteria</taxon>
        <taxon>Bacillati</taxon>
        <taxon>Actinomycetota</taxon>
        <taxon>Actinomycetes</taxon>
        <taxon>Streptosporangiales</taxon>
        <taxon>Streptosporangiaceae</taxon>
        <taxon>Nonomuraea</taxon>
    </lineage>
</organism>
<dbReference type="PRINTS" id="PR00455">
    <property type="entry name" value="HTHTETR"/>
</dbReference>
<dbReference type="PROSITE" id="PS50977">
    <property type="entry name" value="HTH_TETR_2"/>
    <property type="match status" value="1"/>
</dbReference>
<dbReference type="EMBL" id="JAATEP010000072">
    <property type="protein sequence ID" value="NJP97747.1"/>
    <property type="molecule type" value="Genomic_DNA"/>
</dbReference>
<feature type="DNA-binding region" description="H-T-H motif" evidence="2">
    <location>
        <begin position="43"/>
        <end position="62"/>
    </location>
</feature>
<evidence type="ECO:0000313" key="4">
    <source>
        <dbReference type="EMBL" id="NJP97747.1"/>
    </source>
</evidence>
<comment type="caution">
    <text evidence="4">The sequence shown here is derived from an EMBL/GenBank/DDBJ whole genome shotgun (WGS) entry which is preliminary data.</text>
</comment>
<accession>A0ABX1BMQ5</accession>
<dbReference type="RefSeq" id="WP_168020431.1">
    <property type="nucleotide sequence ID" value="NZ_JAATEP010000072.1"/>
</dbReference>
<dbReference type="Gene3D" id="1.10.357.10">
    <property type="entry name" value="Tetracycline Repressor, domain 2"/>
    <property type="match status" value="1"/>
</dbReference>